<protein>
    <submittedName>
        <fullName evidence="15">Uncharacterized protein</fullName>
    </submittedName>
</protein>
<dbReference type="InterPro" id="IPR003593">
    <property type="entry name" value="AAA+_ATPase"/>
</dbReference>
<feature type="domain" description="ABC transporter" evidence="13">
    <location>
        <begin position="597"/>
        <end position="834"/>
    </location>
</feature>
<dbReference type="SUPFAM" id="SSF90123">
    <property type="entry name" value="ABC transporter transmembrane region"/>
    <property type="match status" value="2"/>
</dbReference>
<dbReference type="Pfam" id="PF00005">
    <property type="entry name" value="ABC_tran"/>
    <property type="match status" value="2"/>
</dbReference>
<feature type="domain" description="ABC transmembrane type-1" evidence="14">
    <location>
        <begin position="859"/>
        <end position="1135"/>
    </location>
</feature>
<feature type="transmembrane region" description="Helical" evidence="12">
    <location>
        <begin position="405"/>
        <end position="424"/>
    </location>
</feature>
<keyword evidence="5 12" id="KW-0812">Transmembrane</keyword>
<dbReference type="Proteomes" id="UP000775872">
    <property type="component" value="Unassembled WGS sequence"/>
</dbReference>
<dbReference type="InterPro" id="IPR050173">
    <property type="entry name" value="ABC_transporter_C-like"/>
</dbReference>
<feature type="transmembrane region" description="Helical" evidence="12">
    <location>
        <begin position="306"/>
        <end position="323"/>
    </location>
</feature>
<comment type="subcellular location">
    <subcellularLocation>
        <location evidence="1">Cell membrane</location>
        <topology evidence="1">Multi-pass membrane protein</topology>
    </subcellularLocation>
</comment>
<dbReference type="PROSITE" id="PS00211">
    <property type="entry name" value="ABC_TRANSPORTER_1"/>
    <property type="match status" value="2"/>
</dbReference>
<keyword evidence="7" id="KW-0067">ATP-binding</keyword>
<dbReference type="PROSITE" id="PS50893">
    <property type="entry name" value="ABC_TRANSPORTER_2"/>
    <property type="match status" value="2"/>
</dbReference>
<dbReference type="GO" id="GO:0005524">
    <property type="term" value="F:ATP binding"/>
    <property type="evidence" value="ECO:0007669"/>
    <property type="project" value="UniProtKB-KW"/>
</dbReference>
<sequence>MPATCWSRNDDTLGPQVLGCRGNFDFTVYFEEVVFIIAPASLAILCLLLRFRQLRSRPVLAHAGILLALKTCTWVCLSALQVALLVLWAVTGSPKTPASIPAAALGLLVALGGTVLSPLEHRSSIRPSAVLSAYLFITIILDIAVTRTLWLALTNNAIPSIFTASLVFKIAILVLESLTKAGLLYDENEHPTAEDSSSIFGRLLFLWLNPLLWKGNRHDLSIEDLPRIGSGLSRAERFPETWKQDSHKSDRHRLLLVLIEDLKWPLLAGVIPRLGVIGFKYVQPFMIRRMVRWLDEPLSADSQNEGYGLIAAFGLVFIGLALCNSRYQHLSYRLVVMIRTRMISVIYQKTFTMDLLQGESRAPITLMSTDVERISHGLGFLHDVWGSILEVAIATWLLWRELRVYAAATLIIASTCVVTALTVGKLTGRRQQAWIEAVQTRIAVTSSALPHIKDIKSAGMVDTITSVLEKFRLDEVEASKRWRRLTVLMVAVGFYNSALAPVISFTSYVLTSPEADGVLTLDRAMTVLTIFALFGAPLNMLSESASGLFSGIACIERIRRFLVSPDHPQRKGRLVDDEVLAMGEKGELTSEKVTATIALTDATFGWSTESDSGPSELTLSIEKATVTVLAGPVGCGKSTLLHGLLSENYLLKGDVVINPSRIAYCSQTPWVTNSTLRENIIGCTPFDEFRYQEVIRCCGLVQDIAALANGDQTKLGSGGAAISGGQKQRVSLARAAYSSAEILLLDDVLSGLDSITAQHVVHHLLGPDGNGLGVADTVIWLDRTGRISNQDTVVDLPIQSSSSVAPDPPGKSEEETTNAEASSADERSPTRLEHALKQRKGDWRVLQYYILRMGTTGMILYGLLMVIFTFFYGFAPVWVELWAQSSGKRLNMYVGIYYMVAASQILFIGVAAGYLLLVLLPRASLNFHDILLKATTHAPLSLLTSVDVGITTNRFSQDLQLIDTELPISLFNTTLALGYCIMLLVIICISGRYIAATLPFFLSIMFYVQRSYLHSSRQIRLLDLAAKAPLFSHFSDTLDGLVTLRALGWQTSYEERLQDLLTTSQRPFYALYCVQRWLNLVIDLIIAAVAIIFSGIAVALHGSLSTGLVGLALINIITFNGNVRVLVVQYTNLETSIAAVARIRAYEKATPSEVRPGEEQEVPHDWPRQGRLEIIQASASYLDLDYLVLKNVSLTIPAGSKVGICGRSGSGKSSLFAVLLRMLELQGGSVLIDGIDTADVPRTKVRERLNALPQQPYFIPNTSARTCIDPFSQLEDGEVVGILKEVQLWDHLGGTDAALDLVVSDSLLSHGQRQLLSLGRAMARRASTGNILLLDEATSQLDPDTEEIVRQVIRRCFSDHTVIAIAHRLDTIVDYDLIAVLDQGNVIEVGAPSDLLAQPSSAFRQLYDGQKGGS</sequence>
<dbReference type="CDD" id="cd03244">
    <property type="entry name" value="ABCC_MRP_domain2"/>
    <property type="match status" value="1"/>
</dbReference>
<dbReference type="InterPro" id="IPR027417">
    <property type="entry name" value="P-loop_NTPase"/>
</dbReference>
<feature type="transmembrane region" description="Helical" evidence="12">
    <location>
        <begin position="63"/>
        <end position="88"/>
    </location>
</feature>
<feature type="transmembrane region" description="Helical" evidence="12">
    <location>
        <begin position="966"/>
        <end position="987"/>
    </location>
</feature>
<dbReference type="Pfam" id="PF00664">
    <property type="entry name" value="ABC_membrane"/>
    <property type="match status" value="2"/>
</dbReference>
<dbReference type="EMBL" id="CABFOC020000042">
    <property type="protein sequence ID" value="CAH0051599.1"/>
    <property type="molecule type" value="Genomic_DNA"/>
</dbReference>
<dbReference type="FunFam" id="1.20.1560.10:FF:000055">
    <property type="entry name" value="ABC multidrug transporter (Eurofung)"/>
    <property type="match status" value="1"/>
</dbReference>
<accession>A0A9N9ZA64</accession>
<feature type="transmembrane region" description="Helical" evidence="12">
    <location>
        <begin position="131"/>
        <end position="151"/>
    </location>
</feature>
<dbReference type="CDD" id="cd18579">
    <property type="entry name" value="ABC_6TM_ABCC_D1"/>
    <property type="match status" value="1"/>
</dbReference>
<feature type="transmembrane region" description="Helical" evidence="12">
    <location>
        <begin position="1077"/>
        <end position="1100"/>
    </location>
</feature>
<keyword evidence="8 12" id="KW-1133">Transmembrane helix</keyword>
<feature type="domain" description="ABC transporter" evidence="13">
    <location>
        <begin position="1172"/>
        <end position="1408"/>
    </location>
</feature>
<dbReference type="CDD" id="cd18580">
    <property type="entry name" value="ABC_6TM_ABCC_D2"/>
    <property type="match status" value="1"/>
</dbReference>
<feature type="transmembrane region" description="Helical" evidence="12">
    <location>
        <begin position="849"/>
        <end position="875"/>
    </location>
</feature>
<dbReference type="FunFam" id="3.40.50.300:FF:002145">
    <property type="entry name" value="ABC transporter (MsbA subfamily)"/>
    <property type="match status" value="1"/>
</dbReference>
<dbReference type="GO" id="GO:0005886">
    <property type="term" value="C:plasma membrane"/>
    <property type="evidence" value="ECO:0007669"/>
    <property type="project" value="UniProtKB-SubCell"/>
</dbReference>
<feature type="transmembrane region" description="Helical" evidence="12">
    <location>
        <begin position="157"/>
        <end position="175"/>
    </location>
</feature>
<evidence type="ECO:0000259" key="14">
    <source>
        <dbReference type="PROSITE" id="PS50929"/>
    </source>
</evidence>
<dbReference type="InterPro" id="IPR011527">
    <property type="entry name" value="ABC1_TM_dom"/>
</dbReference>
<feature type="domain" description="ABC transmembrane type-1" evidence="14">
    <location>
        <begin position="274"/>
        <end position="550"/>
    </location>
</feature>
<dbReference type="Gene3D" id="1.20.1560.10">
    <property type="entry name" value="ABC transporter type 1, transmembrane domain"/>
    <property type="match status" value="2"/>
</dbReference>
<dbReference type="InterPro" id="IPR044726">
    <property type="entry name" value="ABCC_6TM_D2"/>
</dbReference>
<dbReference type="FunFam" id="1.20.1560.10:FF:000066">
    <property type="entry name" value="ABC multidrug transporter (Eurofung)"/>
    <property type="match status" value="1"/>
</dbReference>
<feature type="transmembrane region" description="Helical" evidence="12">
    <location>
        <begin position="993"/>
        <end position="1013"/>
    </location>
</feature>
<keyword evidence="9 12" id="KW-0472">Membrane</keyword>
<feature type="transmembrane region" description="Helical" evidence="12">
    <location>
        <begin position="530"/>
        <end position="555"/>
    </location>
</feature>
<evidence type="ECO:0000256" key="8">
    <source>
        <dbReference type="ARBA" id="ARBA00022989"/>
    </source>
</evidence>
<feature type="transmembrane region" description="Helical" evidence="12">
    <location>
        <begin position="33"/>
        <end position="51"/>
    </location>
</feature>
<keyword evidence="10" id="KW-0325">Glycoprotein</keyword>
<keyword evidence="4" id="KW-1003">Cell membrane</keyword>
<feature type="transmembrane region" description="Helical" evidence="12">
    <location>
        <begin position="100"/>
        <end position="119"/>
    </location>
</feature>
<evidence type="ECO:0000256" key="5">
    <source>
        <dbReference type="ARBA" id="ARBA00022692"/>
    </source>
</evidence>
<dbReference type="SUPFAM" id="SSF52540">
    <property type="entry name" value="P-loop containing nucleoside triphosphate hydrolases"/>
    <property type="match status" value="2"/>
</dbReference>
<evidence type="ECO:0000256" key="2">
    <source>
        <dbReference type="ARBA" id="ARBA00009726"/>
    </source>
</evidence>
<evidence type="ECO:0000313" key="16">
    <source>
        <dbReference type="Proteomes" id="UP000775872"/>
    </source>
</evidence>
<evidence type="ECO:0000256" key="1">
    <source>
        <dbReference type="ARBA" id="ARBA00004651"/>
    </source>
</evidence>
<proteinExistence type="inferred from homology"/>
<dbReference type="GO" id="GO:0016887">
    <property type="term" value="F:ATP hydrolysis activity"/>
    <property type="evidence" value="ECO:0007669"/>
    <property type="project" value="InterPro"/>
</dbReference>
<dbReference type="InterPro" id="IPR017871">
    <property type="entry name" value="ABC_transporter-like_CS"/>
</dbReference>
<dbReference type="InterPro" id="IPR036640">
    <property type="entry name" value="ABC1_TM_sf"/>
</dbReference>
<dbReference type="GO" id="GO:0140359">
    <property type="term" value="F:ABC-type transporter activity"/>
    <property type="evidence" value="ECO:0007669"/>
    <property type="project" value="InterPro"/>
</dbReference>
<keyword evidence="16" id="KW-1185">Reference proteome</keyword>
<feature type="transmembrane region" description="Helical" evidence="12">
    <location>
        <begin position="895"/>
        <end position="920"/>
    </location>
</feature>
<dbReference type="PANTHER" id="PTHR24223:SF399">
    <property type="entry name" value="ABC TRANSPORTER ATNG"/>
    <property type="match status" value="1"/>
</dbReference>
<evidence type="ECO:0000256" key="6">
    <source>
        <dbReference type="ARBA" id="ARBA00022741"/>
    </source>
</evidence>
<feature type="transmembrane region" description="Helical" evidence="12">
    <location>
        <begin position="487"/>
        <end position="510"/>
    </location>
</feature>
<dbReference type="Gene3D" id="3.40.50.300">
    <property type="entry name" value="P-loop containing nucleotide triphosphate hydrolases"/>
    <property type="match status" value="2"/>
</dbReference>
<dbReference type="SMART" id="SM00382">
    <property type="entry name" value="AAA"/>
    <property type="match status" value="2"/>
</dbReference>
<reference evidence="15" key="1">
    <citation type="submission" date="2021-10" db="EMBL/GenBank/DDBJ databases">
        <authorList>
            <person name="Piombo E."/>
        </authorList>
    </citation>
    <scope>NUCLEOTIDE SEQUENCE</scope>
</reference>
<evidence type="ECO:0000256" key="7">
    <source>
        <dbReference type="ARBA" id="ARBA00022840"/>
    </source>
</evidence>
<feature type="transmembrane region" description="Helical" evidence="12">
    <location>
        <begin position="1106"/>
        <end position="1127"/>
    </location>
</feature>
<evidence type="ECO:0000256" key="9">
    <source>
        <dbReference type="ARBA" id="ARBA00023136"/>
    </source>
</evidence>
<evidence type="ECO:0000256" key="10">
    <source>
        <dbReference type="ARBA" id="ARBA00023180"/>
    </source>
</evidence>
<feature type="transmembrane region" description="Helical" evidence="12">
    <location>
        <begin position="264"/>
        <end position="286"/>
    </location>
</feature>
<evidence type="ECO:0000313" key="15">
    <source>
        <dbReference type="EMBL" id="CAH0051599.1"/>
    </source>
</evidence>
<dbReference type="PANTHER" id="PTHR24223">
    <property type="entry name" value="ATP-BINDING CASSETTE SUB-FAMILY C"/>
    <property type="match status" value="1"/>
</dbReference>
<feature type="transmembrane region" description="Helical" evidence="12">
    <location>
        <begin position="380"/>
        <end position="399"/>
    </location>
</feature>
<dbReference type="InterPro" id="IPR044746">
    <property type="entry name" value="ABCC_6TM_D1"/>
</dbReference>
<evidence type="ECO:0000259" key="13">
    <source>
        <dbReference type="PROSITE" id="PS50893"/>
    </source>
</evidence>
<comment type="similarity">
    <text evidence="2">Belongs to the ABC transporter superfamily. ABCC family. Conjugate transporter (TC 3.A.1.208) subfamily.</text>
</comment>
<organism evidence="15 16">
    <name type="scientific">Clonostachys solani</name>
    <dbReference type="NCBI Taxonomy" id="160281"/>
    <lineage>
        <taxon>Eukaryota</taxon>
        <taxon>Fungi</taxon>
        <taxon>Dikarya</taxon>
        <taxon>Ascomycota</taxon>
        <taxon>Pezizomycotina</taxon>
        <taxon>Sordariomycetes</taxon>
        <taxon>Hypocreomycetidae</taxon>
        <taxon>Hypocreales</taxon>
        <taxon>Bionectriaceae</taxon>
        <taxon>Clonostachys</taxon>
    </lineage>
</organism>
<dbReference type="InterPro" id="IPR003439">
    <property type="entry name" value="ABC_transporter-like_ATP-bd"/>
</dbReference>
<name>A0A9N9ZA64_9HYPO</name>
<evidence type="ECO:0000256" key="4">
    <source>
        <dbReference type="ARBA" id="ARBA00022475"/>
    </source>
</evidence>
<comment type="caution">
    <text evidence="15">The sequence shown here is derived from an EMBL/GenBank/DDBJ whole genome shotgun (WGS) entry which is preliminary data.</text>
</comment>
<dbReference type="PROSITE" id="PS50929">
    <property type="entry name" value="ABC_TM1F"/>
    <property type="match status" value="2"/>
</dbReference>
<feature type="region of interest" description="Disordered" evidence="11">
    <location>
        <begin position="798"/>
        <end position="831"/>
    </location>
</feature>
<evidence type="ECO:0000256" key="12">
    <source>
        <dbReference type="SAM" id="Phobius"/>
    </source>
</evidence>
<evidence type="ECO:0000256" key="11">
    <source>
        <dbReference type="SAM" id="MobiDB-lite"/>
    </source>
</evidence>
<keyword evidence="6" id="KW-0547">Nucleotide-binding</keyword>
<dbReference type="OrthoDB" id="6500128at2759"/>
<evidence type="ECO:0000256" key="3">
    <source>
        <dbReference type="ARBA" id="ARBA00022448"/>
    </source>
</evidence>
<gene>
    <name evidence="15" type="ORF">CSOL1703_00014248</name>
</gene>
<keyword evidence="3" id="KW-0813">Transport</keyword>